<organism evidence="1 2">
    <name type="scientific">Saccharolobus solfataricus</name>
    <name type="common">Sulfolobus solfataricus</name>
    <dbReference type="NCBI Taxonomy" id="2287"/>
    <lineage>
        <taxon>Archaea</taxon>
        <taxon>Thermoproteota</taxon>
        <taxon>Thermoprotei</taxon>
        <taxon>Sulfolobales</taxon>
        <taxon>Sulfolobaceae</taxon>
        <taxon>Saccharolobus</taxon>
    </lineage>
</organism>
<dbReference type="AlphaFoldDB" id="A0A7S9IHB3"/>
<proteinExistence type="predicted"/>
<dbReference type="Proteomes" id="UP000594632">
    <property type="component" value="Chromosome"/>
</dbReference>
<gene>
    <name evidence="1" type="ORF">HFC64_04220</name>
</gene>
<dbReference type="EMBL" id="CP050869">
    <property type="protein sequence ID" value="QPG49174.1"/>
    <property type="molecule type" value="Genomic_DNA"/>
</dbReference>
<evidence type="ECO:0000313" key="1">
    <source>
        <dbReference type="EMBL" id="QPG49174.1"/>
    </source>
</evidence>
<name>A0A7S9IHB3_SACSO</name>
<sequence>MNEYEVRVINPLVIKKFKDFRGKKSDKNDAKKLAELVVNMGSEFTLSDARELTSQWDFIVRVLLGLRTG</sequence>
<reference evidence="1 2" key="1">
    <citation type="journal article" date="2020" name="Nat. Commun.">
        <title>The structures of two archaeal type IV pili illuminate evolutionary relationships.</title>
        <authorList>
            <person name="Wang F."/>
            <person name="Baquero D.P."/>
            <person name="Su Z."/>
            <person name="Beltran L.C."/>
            <person name="Prangishvili D."/>
            <person name="Krupovic M."/>
            <person name="Egelman E.H."/>
        </authorList>
    </citation>
    <scope>NUCLEOTIDE SEQUENCE [LARGE SCALE GENOMIC DNA]</scope>
    <source>
        <strain evidence="1 2">POZ149</strain>
    </source>
</reference>
<protein>
    <submittedName>
        <fullName evidence="1">Transposase</fullName>
    </submittedName>
</protein>
<evidence type="ECO:0000313" key="2">
    <source>
        <dbReference type="Proteomes" id="UP000594632"/>
    </source>
</evidence>
<accession>A0A7S9IHB3</accession>